<keyword evidence="4" id="KW-1185">Reference proteome</keyword>
<comment type="caution">
    <text evidence="3">The sequence shown here is derived from an EMBL/GenBank/DDBJ whole genome shotgun (WGS) entry which is preliminary data.</text>
</comment>
<evidence type="ECO:0000313" key="4">
    <source>
        <dbReference type="Proteomes" id="UP000800235"/>
    </source>
</evidence>
<accession>A0A9P4NQP0</accession>
<organism evidence="3 4">
    <name type="scientific">Tothia fuscella</name>
    <dbReference type="NCBI Taxonomy" id="1048955"/>
    <lineage>
        <taxon>Eukaryota</taxon>
        <taxon>Fungi</taxon>
        <taxon>Dikarya</taxon>
        <taxon>Ascomycota</taxon>
        <taxon>Pezizomycotina</taxon>
        <taxon>Dothideomycetes</taxon>
        <taxon>Pleosporomycetidae</taxon>
        <taxon>Venturiales</taxon>
        <taxon>Cylindrosympodiaceae</taxon>
        <taxon>Tothia</taxon>
    </lineage>
</organism>
<gene>
    <name evidence="3" type="ORF">EJ08DRAFT_650325</name>
</gene>
<dbReference type="EMBL" id="MU007045">
    <property type="protein sequence ID" value="KAF2429693.1"/>
    <property type="molecule type" value="Genomic_DNA"/>
</dbReference>
<sequence>MGIFSSNKDREREQRMNEEKRAADKAVKRAKKLEAKQRKEALKAVDSNTKGSLRNKDRPYFSKIERPLSGGSGQCFGCKYELDKLFREQRDRLPTSQRKPVVFHDSFQQLRDCATDCRSCRVFERALVRVQSTLEDEKHLEHDNTRPAAIFARLVLDDHETGRTDFLLEIGTGELPDPTWQAFVWCTRAKRLEYLQTVHIDPNDKSVYQQANAWLDSCISDHDQCRRLFWSGSNPTRLIKILTRDRVQLVDMSSHAKVPYVALSYCWGPQLPSDEWALIVKGMTWGSTINRRLQPFDVTEFPKTLLDTIRFVHRMGIDYVWIDAVCIIQDDEPNPDKAREMGRMHEYYGNARFTLCLSSSTKSTEGFLRARNAWKFAEGSSEIGGYEILNIDIALEDASEHSPWATRAWTLQEEHLSPRRLYWFNQSLYWSCAQSTRIEGIKDPENRRKPFSAALTLVSSLEGNFLVACFKDNVAVIKSEWLRIVESYARRDIGKTVDRFRAISGVASRYYQALLGRDQYVGGLWRNNFAELLAWQVIKPATRADRDSVLAAIASWSWASLPIKTGIYAHPTRFPTTSQPSEVDLSLVLNSIPPQNPNSTAEEAIANGSRIKTIQVQGKLRPFWLDRSILRLWHDVFTTTKDGREILSPEYSGIASIHSVHPSDGRVVVAGDRKEEVYGNLDYIEDVLRAVRGELRIYALQLSSSAVLLVEKYDENTYRRVGVCHNFWPHFIVDFDSIVVTLV</sequence>
<feature type="domain" description="Heterokaryon incompatibility" evidence="2">
    <location>
        <begin position="260"/>
        <end position="413"/>
    </location>
</feature>
<dbReference type="PANTHER" id="PTHR33112">
    <property type="entry name" value="DOMAIN PROTEIN, PUTATIVE-RELATED"/>
    <property type="match status" value="1"/>
</dbReference>
<feature type="region of interest" description="Disordered" evidence="1">
    <location>
        <begin position="1"/>
        <end position="57"/>
    </location>
</feature>
<proteinExistence type="predicted"/>
<dbReference type="InterPro" id="IPR010730">
    <property type="entry name" value="HET"/>
</dbReference>
<dbReference type="OrthoDB" id="3789824at2759"/>
<reference evidence="3" key="1">
    <citation type="journal article" date="2020" name="Stud. Mycol.">
        <title>101 Dothideomycetes genomes: a test case for predicting lifestyles and emergence of pathogens.</title>
        <authorList>
            <person name="Haridas S."/>
            <person name="Albert R."/>
            <person name="Binder M."/>
            <person name="Bloem J."/>
            <person name="Labutti K."/>
            <person name="Salamov A."/>
            <person name="Andreopoulos B."/>
            <person name="Baker S."/>
            <person name="Barry K."/>
            <person name="Bills G."/>
            <person name="Bluhm B."/>
            <person name="Cannon C."/>
            <person name="Castanera R."/>
            <person name="Culley D."/>
            <person name="Daum C."/>
            <person name="Ezra D."/>
            <person name="Gonzalez J."/>
            <person name="Henrissat B."/>
            <person name="Kuo A."/>
            <person name="Liang C."/>
            <person name="Lipzen A."/>
            <person name="Lutzoni F."/>
            <person name="Magnuson J."/>
            <person name="Mondo S."/>
            <person name="Nolan M."/>
            <person name="Ohm R."/>
            <person name="Pangilinan J."/>
            <person name="Park H.-J."/>
            <person name="Ramirez L."/>
            <person name="Alfaro M."/>
            <person name="Sun H."/>
            <person name="Tritt A."/>
            <person name="Yoshinaga Y."/>
            <person name="Zwiers L.-H."/>
            <person name="Turgeon B."/>
            <person name="Goodwin S."/>
            <person name="Spatafora J."/>
            <person name="Crous P."/>
            <person name="Grigoriev I."/>
        </authorList>
    </citation>
    <scope>NUCLEOTIDE SEQUENCE</scope>
    <source>
        <strain evidence="3">CBS 130266</strain>
    </source>
</reference>
<evidence type="ECO:0000313" key="3">
    <source>
        <dbReference type="EMBL" id="KAF2429693.1"/>
    </source>
</evidence>
<dbReference type="Proteomes" id="UP000800235">
    <property type="component" value="Unassembled WGS sequence"/>
</dbReference>
<dbReference type="Pfam" id="PF06985">
    <property type="entry name" value="HET"/>
    <property type="match status" value="1"/>
</dbReference>
<name>A0A9P4NQP0_9PEZI</name>
<feature type="compositionally biased region" description="Basic and acidic residues" evidence="1">
    <location>
        <begin position="7"/>
        <end position="43"/>
    </location>
</feature>
<evidence type="ECO:0000259" key="2">
    <source>
        <dbReference type="Pfam" id="PF06985"/>
    </source>
</evidence>
<evidence type="ECO:0000256" key="1">
    <source>
        <dbReference type="SAM" id="MobiDB-lite"/>
    </source>
</evidence>
<dbReference type="PANTHER" id="PTHR33112:SF16">
    <property type="entry name" value="HETEROKARYON INCOMPATIBILITY DOMAIN-CONTAINING PROTEIN"/>
    <property type="match status" value="1"/>
</dbReference>
<protein>
    <submittedName>
        <fullName evidence="3">HET-domain-containing protein</fullName>
    </submittedName>
</protein>
<dbReference type="AlphaFoldDB" id="A0A9P4NQP0"/>